<gene>
    <name evidence="1" type="ORF">QE152_g33890</name>
</gene>
<keyword evidence="2" id="KW-1185">Reference proteome</keyword>
<dbReference type="EMBL" id="JASPKY010000528">
    <property type="protein sequence ID" value="KAK9693906.1"/>
    <property type="molecule type" value="Genomic_DNA"/>
</dbReference>
<dbReference type="Proteomes" id="UP001458880">
    <property type="component" value="Unassembled WGS sequence"/>
</dbReference>
<name>A0AAW1IV07_POPJA</name>
<reference evidence="1 2" key="1">
    <citation type="journal article" date="2024" name="BMC Genomics">
        <title>De novo assembly and annotation of Popillia japonica's genome with initial clues to its potential as an invasive pest.</title>
        <authorList>
            <person name="Cucini C."/>
            <person name="Boschi S."/>
            <person name="Funari R."/>
            <person name="Cardaioli E."/>
            <person name="Iannotti N."/>
            <person name="Marturano G."/>
            <person name="Paoli F."/>
            <person name="Bruttini M."/>
            <person name="Carapelli A."/>
            <person name="Frati F."/>
            <person name="Nardi F."/>
        </authorList>
    </citation>
    <scope>NUCLEOTIDE SEQUENCE [LARGE SCALE GENOMIC DNA]</scope>
    <source>
        <strain evidence="1">DMR45628</strain>
    </source>
</reference>
<accession>A0AAW1IV07</accession>
<evidence type="ECO:0000313" key="2">
    <source>
        <dbReference type="Proteomes" id="UP001458880"/>
    </source>
</evidence>
<dbReference type="AlphaFoldDB" id="A0AAW1IV07"/>
<comment type="caution">
    <text evidence="1">The sequence shown here is derived from an EMBL/GenBank/DDBJ whole genome shotgun (WGS) entry which is preliminary data.</text>
</comment>
<evidence type="ECO:0000313" key="1">
    <source>
        <dbReference type="EMBL" id="KAK9693906.1"/>
    </source>
</evidence>
<sequence length="127" mass="15156">MRHNFLKLFRPFADLVSYCITIDELDDTLENNTQRTTTTTTTDVCNKILRRRRRRGQDDDKYGDDDHLENYNLHAFLEFDTDHFCWEIRGLLKRNYDNATVRCCRTQEGSLYAVAVRQATDESFYRT</sequence>
<organism evidence="1 2">
    <name type="scientific">Popillia japonica</name>
    <name type="common">Japanese beetle</name>
    <dbReference type="NCBI Taxonomy" id="7064"/>
    <lineage>
        <taxon>Eukaryota</taxon>
        <taxon>Metazoa</taxon>
        <taxon>Ecdysozoa</taxon>
        <taxon>Arthropoda</taxon>
        <taxon>Hexapoda</taxon>
        <taxon>Insecta</taxon>
        <taxon>Pterygota</taxon>
        <taxon>Neoptera</taxon>
        <taxon>Endopterygota</taxon>
        <taxon>Coleoptera</taxon>
        <taxon>Polyphaga</taxon>
        <taxon>Scarabaeiformia</taxon>
        <taxon>Scarabaeidae</taxon>
        <taxon>Rutelinae</taxon>
        <taxon>Popillia</taxon>
    </lineage>
</organism>
<protein>
    <submittedName>
        <fullName evidence="1">Uncharacterized protein</fullName>
    </submittedName>
</protein>
<proteinExistence type="predicted"/>